<feature type="compositionally biased region" description="Low complexity" evidence="4">
    <location>
        <begin position="832"/>
        <end position="844"/>
    </location>
</feature>
<dbReference type="STRING" id="7574.A0A1S3JCN0"/>
<feature type="compositionally biased region" description="Polar residues" evidence="4">
    <location>
        <begin position="454"/>
        <end position="470"/>
    </location>
</feature>
<organism evidence="6 7">
    <name type="scientific">Lingula anatina</name>
    <name type="common">Brachiopod</name>
    <name type="synonym">Lingula unguis</name>
    <dbReference type="NCBI Taxonomy" id="7574"/>
    <lineage>
        <taxon>Eukaryota</taxon>
        <taxon>Metazoa</taxon>
        <taxon>Spiralia</taxon>
        <taxon>Lophotrochozoa</taxon>
        <taxon>Brachiopoda</taxon>
        <taxon>Linguliformea</taxon>
        <taxon>Lingulata</taxon>
        <taxon>Lingulida</taxon>
        <taxon>Linguloidea</taxon>
        <taxon>Lingulidae</taxon>
        <taxon>Lingula</taxon>
    </lineage>
</organism>
<dbReference type="SMART" id="SM00228">
    <property type="entry name" value="PDZ"/>
    <property type="match status" value="3"/>
</dbReference>
<evidence type="ECO:0000256" key="2">
    <source>
        <dbReference type="ARBA" id="ARBA00022737"/>
    </source>
</evidence>
<dbReference type="GO" id="GO:0005886">
    <property type="term" value="C:plasma membrane"/>
    <property type="evidence" value="ECO:0007669"/>
    <property type="project" value="TreeGrafter"/>
</dbReference>
<dbReference type="InParanoid" id="A0A1S3JCN0"/>
<dbReference type="FunFam" id="2.30.42.10:FF:000090">
    <property type="entry name" value="PDZ domain containing 7"/>
    <property type="match status" value="1"/>
</dbReference>
<dbReference type="KEGG" id="lak:106172110"/>
<dbReference type="FunCoup" id="A0A1S3JCN0">
    <property type="interactions" value="55"/>
</dbReference>
<dbReference type="AlphaFoldDB" id="A0A1S3JCN0"/>
<dbReference type="PANTHER" id="PTHR23116">
    <property type="entry name" value="PDZ DOMAIN CONTAINING WHIRLIN AND HARMONIN-RELATED"/>
    <property type="match status" value="1"/>
</dbReference>
<feature type="compositionally biased region" description="Basic and acidic residues" evidence="4">
    <location>
        <begin position="736"/>
        <end position="768"/>
    </location>
</feature>
<dbReference type="InterPro" id="IPR036034">
    <property type="entry name" value="PDZ_sf"/>
</dbReference>
<evidence type="ECO:0000313" key="6">
    <source>
        <dbReference type="Proteomes" id="UP000085678"/>
    </source>
</evidence>
<feature type="compositionally biased region" description="Polar residues" evidence="4">
    <location>
        <begin position="1005"/>
        <end position="1022"/>
    </location>
</feature>
<evidence type="ECO:0000256" key="4">
    <source>
        <dbReference type="SAM" id="MobiDB-lite"/>
    </source>
</evidence>
<dbReference type="CDD" id="cd07358">
    <property type="entry name" value="HN_PDZD7_like"/>
    <property type="match status" value="1"/>
</dbReference>
<feature type="compositionally biased region" description="Low complexity" evidence="4">
    <location>
        <begin position="1055"/>
        <end position="1076"/>
    </location>
</feature>
<sequence>MATSSTSTLRKRQLKEFYRKAHSLLSEDDRDYLYNVLKEYQSYKRVDKLVQCLQSALDTPVKLDLLKDIRNLIPAAHLSLYDQLAPYHKMAHPFVPPIHSTRGTHSAGHSTGHPRQKSRPALNGHISGYQTLPLNRGHRKEQGSFLTVNIDKHPDESLGFSIRGGSEHGLGVYVSEIDPGSVADRSGLQLGDQILEANNVNFDKVASSSAVRVLTGSNRLKLAVKRTGKIPGLKYAREKTSWFDTNEHKIVDGQFFPHGSLHIPLDSQQSDNGVKKVNLTTTKRGEFIGINIRGGSEYGLGIYVSKVDPGGLAEEKGIVDGDQIIAVNGQNFECITHSRAVEFLQTQSQLILTIKHIGKFPVYKEMYAEYSWVDGEPRRRRRNRPATAPPPRPHSSYHPREDTPLVESKAEVFTQTPSPTPSGESYSMAIQTEEVLSAQKDLIMPHHDDVYLQHPSTSYQESSPGGSPNATLRDRPRTPMGMKALNINNANKGATVERTQSLRVETVADKGSKENKKVKRSRTFRELLFGRKDKTSDSSQAGSVRGKSKDKSKAAVKKGKGDKDKRLDETDGKKNGDLKKFGKGVGTQLMLQEAMQGSALKMVEDMARKLLNEDEAAAIVRHVKRYLEERDIESVVPPILAILDKPEKMLLLREIRGVIYPTDLGRFDSMVSRQELEAYEELSYVMNATSPMPMRRSGGKTYFGAPRKQIMEPVSGMSYMDVEQTSSQISHGQFRLKTEEERERENERKLALERIRKEKMEERKRESQKQSNETVPFPKLQAAGDYEDVDDDDLSDVESELRAGSSLNTTPPSQNTSTPLKVSPLASNSREPNPSLPSSINSSPKQLYAVVKKDRKHQRPRVEQNPVYETVNVTFTGNDEEKEEERPGVQYYTDSRGRLHIREQDSDNGRRQLDVNDSEHKVENTTIQNEENTTVHKVEDTSEHYAVPNITLTKPNTSDNPLPADLSHYDVATPPPLPPPPPQEELTDVAMATSTLPPPPGALTAWTSQESVSTQTAHSSLQEAEKDASTLEDDDDDDDDNNNFHLSVAISEEAAASGSMDTSRSSSRSRSAASFTAPPPPDTPPPHDGPMEEDDLTDGETVEAPSTLTIELQKNVRSLGISISGGKDSRTQPTVKVEKVFPGGAAAEQGILKSGMEIISIDGESLQDVTHPQAVDIIRRAYNNKTNTTMEIVVVPLH</sequence>
<name>A0A1S3JCN0_LINAN</name>
<dbReference type="Pfam" id="PF00595">
    <property type="entry name" value="PDZ"/>
    <property type="match status" value="3"/>
</dbReference>
<dbReference type="GO" id="GO:0032426">
    <property type="term" value="C:stereocilium tip"/>
    <property type="evidence" value="ECO:0007669"/>
    <property type="project" value="TreeGrafter"/>
</dbReference>
<evidence type="ECO:0000313" key="7">
    <source>
        <dbReference type="RefSeq" id="XP_013408157.1"/>
    </source>
</evidence>
<dbReference type="Proteomes" id="UP000085678">
    <property type="component" value="Unplaced"/>
</dbReference>
<feature type="compositionally biased region" description="Pro residues" evidence="4">
    <location>
        <begin position="973"/>
        <end position="983"/>
    </location>
</feature>
<dbReference type="PROSITE" id="PS50106">
    <property type="entry name" value="PDZ"/>
    <property type="match status" value="3"/>
</dbReference>
<dbReference type="CDD" id="cd10834">
    <property type="entry name" value="PDZ2_PDZD7-like"/>
    <property type="match status" value="1"/>
</dbReference>
<reference evidence="7" key="1">
    <citation type="submission" date="2025-08" db="UniProtKB">
        <authorList>
            <consortium name="RefSeq"/>
        </authorList>
    </citation>
    <scope>IDENTIFICATION</scope>
    <source>
        <tissue evidence="7">Gonads</tissue>
    </source>
</reference>
<keyword evidence="2" id="KW-0677">Repeat</keyword>
<feature type="domain" description="PDZ" evidence="5">
    <location>
        <begin position="147"/>
        <end position="217"/>
    </location>
</feature>
<dbReference type="InterPro" id="IPR001478">
    <property type="entry name" value="PDZ"/>
</dbReference>
<dbReference type="Gene3D" id="1.20.1160.20">
    <property type="match status" value="2"/>
</dbReference>
<feature type="compositionally biased region" description="Polar residues" evidence="4">
    <location>
        <begin position="951"/>
        <end position="960"/>
    </location>
</feature>
<protein>
    <submittedName>
        <fullName evidence="7">Whirlin isoform X1</fullName>
    </submittedName>
</protein>
<feature type="compositionally biased region" description="Low complexity" evidence="4">
    <location>
        <begin position="805"/>
        <end position="820"/>
    </location>
</feature>
<dbReference type="RefSeq" id="XP_013408157.1">
    <property type="nucleotide sequence ID" value="XM_013552703.1"/>
</dbReference>
<feature type="region of interest" description="Disordered" evidence="4">
    <location>
        <begin position="529"/>
        <end position="579"/>
    </location>
</feature>
<evidence type="ECO:0000259" key="5">
    <source>
        <dbReference type="PROSITE" id="PS50106"/>
    </source>
</evidence>
<feature type="region of interest" description="Disordered" evidence="4">
    <location>
        <begin position="96"/>
        <end position="124"/>
    </location>
</feature>
<feature type="compositionally biased region" description="Pro residues" evidence="4">
    <location>
        <begin position="1077"/>
        <end position="1088"/>
    </location>
</feature>
<dbReference type="InterPro" id="IPR042786">
    <property type="entry name" value="PDZD7_HN-like"/>
</dbReference>
<feature type="compositionally biased region" description="Acidic residues" evidence="4">
    <location>
        <begin position="785"/>
        <end position="798"/>
    </location>
</feature>
<dbReference type="GO" id="GO:0005929">
    <property type="term" value="C:cilium"/>
    <property type="evidence" value="ECO:0007669"/>
    <property type="project" value="TreeGrafter"/>
</dbReference>
<feature type="compositionally biased region" description="Basic and acidic residues" evidence="4">
    <location>
        <begin position="547"/>
        <end position="579"/>
    </location>
</feature>
<feature type="region of interest" description="Disordered" evidence="4">
    <location>
        <begin position="454"/>
        <end position="481"/>
    </location>
</feature>
<feature type="domain" description="PDZ" evidence="5">
    <location>
        <begin position="1109"/>
        <end position="1181"/>
    </location>
</feature>
<dbReference type="CDD" id="cd06751">
    <property type="entry name" value="PDZ3_PDZD7-like"/>
    <property type="match status" value="1"/>
</dbReference>
<dbReference type="OrthoDB" id="10029564at2759"/>
<dbReference type="InterPro" id="IPR051844">
    <property type="entry name" value="USH2_Complex_Protein"/>
</dbReference>
<keyword evidence="3" id="KW-0966">Cell projection</keyword>
<evidence type="ECO:0000256" key="3">
    <source>
        <dbReference type="ARBA" id="ARBA00023273"/>
    </source>
</evidence>
<feature type="compositionally biased region" description="Acidic residues" evidence="4">
    <location>
        <begin position="1030"/>
        <end position="1041"/>
    </location>
</feature>
<comment type="subcellular location">
    <subcellularLocation>
        <location evidence="1">Cell projection</location>
    </subcellularLocation>
</comment>
<accession>A0A1S3JCN0</accession>
<dbReference type="PANTHER" id="PTHR23116:SF29">
    <property type="entry name" value="PDZ DOMAIN-CONTAINING PROTEIN 7"/>
    <property type="match status" value="1"/>
</dbReference>
<dbReference type="GO" id="GO:0002142">
    <property type="term" value="C:stereocilia ankle link complex"/>
    <property type="evidence" value="ECO:0007669"/>
    <property type="project" value="TreeGrafter"/>
</dbReference>
<evidence type="ECO:0000256" key="1">
    <source>
        <dbReference type="ARBA" id="ARBA00004316"/>
    </source>
</evidence>
<feature type="compositionally biased region" description="Acidic residues" evidence="4">
    <location>
        <begin position="1091"/>
        <end position="1100"/>
    </location>
</feature>
<dbReference type="Gene3D" id="2.30.42.10">
    <property type="match status" value="3"/>
</dbReference>
<dbReference type="Pfam" id="PF21219">
    <property type="entry name" value="USH1C_N"/>
    <property type="match status" value="1"/>
</dbReference>
<feature type="region of interest" description="Disordered" evidence="4">
    <location>
        <begin position="724"/>
        <end position="845"/>
    </location>
</feature>
<dbReference type="SUPFAM" id="SSF50156">
    <property type="entry name" value="PDZ domain-like"/>
    <property type="match status" value="3"/>
</dbReference>
<dbReference type="GeneID" id="106172110"/>
<dbReference type="InterPro" id="IPR030237">
    <property type="entry name" value="Harmonin_N"/>
</dbReference>
<dbReference type="FunFam" id="2.30.42.10:FF:000087">
    <property type="entry name" value="Whirlin a"/>
    <property type="match status" value="1"/>
</dbReference>
<feature type="region of interest" description="Disordered" evidence="4">
    <location>
        <begin position="378"/>
        <end position="401"/>
    </location>
</feature>
<feature type="region of interest" description="Disordered" evidence="4">
    <location>
        <begin position="951"/>
        <end position="1100"/>
    </location>
</feature>
<gene>
    <name evidence="7" type="primary">LOC106172110</name>
</gene>
<feature type="domain" description="PDZ" evidence="5">
    <location>
        <begin position="276"/>
        <end position="345"/>
    </location>
</feature>
<dbReference type="CDD" id="cd10833">
    <property type="entry name" value="PDZ1_PDZD7-like"/>
    <property type="match status" value="1"/>
</dbReference>
<proteinExistence type="predicted"/>
<keyword evidence="6" id="KW-1185">Reference proteome</keyword>